<gene>
    <name evidence="1" type="ORF">CCMSSC00406_0008786</name>
</gene>
<reference evidence="1 2" key="1">
    <citation type="journal article" date="2021" name="Appl. Environ. Microbiol.">
        <title>Genetic linkage and physical mapping for an oyster mushroom Pleurotus cornucopiae and QTL analysis for the trait cap color.</title>
        <authorList>
            <person name="Zhang Y."/>
            <person name="Gao W."/>
            <person name="Sonnenberg A."/>
            <person name="Chen Q."/>
            <person name="Zhang J."/>
            <person name="Huang C."/>
        </authorList>
    </citation>
    <scope>NUCLEOTIDE SEQUENCE [LARGE SCALE GENOMIC DNA]</scope>
    <source>
        <strain evidence="1">CCMSSC00406</strain>
    </source>
</reference>
<dbReference type="EMBL" id="WQMT02000010">
    <property type="protein sequence ID" value="KAG9218009.1"/>
    <property type="molecule type" value="Genomic_DNA"/>
</dbReference>
<organism evidence="1 2">
    <name type="scientific">Pleurotus cornucopiae</name>
    <name type="common">Cornucopia mushroom</name>
    <dbReference type="NCBI Taxonomy" id="5321"/>
    <lineage>
        <taxon>Eukaryota</taxon>
        <taxon>Fungi</taxon>
        <taxon>Dikarya</taxon>
        <taxon>Basidiomycota</taxon>
        <taxon>Agaricomycotina</taxon>
        <taxon>Agaricomycetes</taxon>
        <taxon>Agaricomycetidae</taxon>
        <taxon>Agaricales</taxon>
        <taxon>Pleurotineae</taxon>
        <taxon>Pleurotaceae</taxon>
        <taxon>Pleurotus</taxon>
    </lineage>
</organism>
<evidence type="ECO:0000313" key="2">
    <source>
        <dbReference type="Proteomes" id="UP000824881"/>
    </source>
</evidence>
<evidence type="ECO:0000313" key="1">
    <source>
        <dbReference type="EMBL" id="KAG9218009.1"/>
    </source>
</evidence>
<proteinExistence type="predicted"/>
<name>A0ACB7IIM3_PLECO</name>
<dbReference type="Proteomes" id="UP000824881">
    <property type="component" value="Unassembled WGS sequence"/>
</dbReference>
<sequence length="816" mass="91234">MVWPLVYSQALTRDKEQTPSREPETGRYAAEEGSPEEEDGVDEADDEADNTLSPTTTADGGSLRWYTRLCTFFKSSPAHPDLNDYLPNYRYTPILSGVVIPFAILLEIPGLTEHWYIRTVDHKIVESRVNPAILDIGMAISMGIGLLANICLVLRFLERRVRFMTICCIVLLTIHDTINITAVTVFGVQRRFDDGFTYGQAFWSVICSTIASTFTNITLIVDFFRTNDFANSGSGLTRKQRSLVIIVIVLMCYIALGALVHSYLLQLSFINALYFSVVTIETVGLGDITPKTTGARVFVCFYAAFGVLNVALAVGQTRDTVLEALEVAYRKRLQDVGARRRERQRQVRVHQRWLDAITWRLNKMEQPVWVNDEESSHHKKAMIWLHRMWESGVRSRGGRALLYYDSHRHGMHLNLEVLTGAQLESAALEAGVPLSTLLPPNFKPRRGMAGDNGEKNPKRSEGGSSDLPLTYTRIGRMVGMLGKFANAVYYSGRLAGDIPLELAPTPRITPLTSGGEARFESFKVEMEREEEKAFYASLTVAWTLFLAFWIAGSAIFHATEGWPLGSTMYFCFMSFMTIGYGDFAPVTPAGRSIFVLWALMGIATMTILISIISEAYTSRYKHALRSDPFAKAVEQYRAKGSRAAMKRSSRVEQPSPLELSGNEADASVEPGSRCTPATEKREDTLEPHKLSKHQEQTKAQLEALPAKILHHAQVFQEHVQYFAGNGNTSNEINVPDGVKRLMDDIVGAEKLGKRIKAEILQDNDARQTLFTLGIEEELKKIICMAEDAVRALAERDRLEGRPNHHDEHPPTGGSHD</sequence>
<comment type="caution">
    <text evidence="1">The sequence shown here is derived from an EMBL/GenBank/DDBJ whole genome shotgun (WGS) entry which is preliminary data.</text>
</comment>
<accession>A0ACB7IIM3</accession>
<keyword evidence="2" id="KW-1185">Reference proteome</keyword>
<protein>
    <submittedName>
        <fullName evidence="1">Uncharacterized protein</fullName>
    </submittedName>
</protein>